<accession>A0ABQ5N1G8</accession>
<evidence type="ECO:0000256" key="5">
    <source>
        <dbReference type="ARBA" id="ARBA00016977"/>
    </source>
</evidence>
<reference evidence="10 11" key="1">
    <citation type="journal article" date="2024" name="Int. J. Syst. Evol. Microbiol.">
        <title>Clostridium omnivorum sp. nov., isolated from anoxic soil under the treatment of reductive soil disinfestation.</title>
        <authorList>
            <person name="Ueki A."/>
            <person name="Tonouchi A."/>
            <person name="Kaku N."/>
            <person name="Honma S."/>
            <person name="Ueki K."/>
        </authorList>
    </citation>
    <scope>NUCLEOTIDE SEQUENCE [LARGE SCALE GENOMIC DNA]</scope>
    <source>
        <strain evidence="10 11">E14</strain>
    </source>
</reference>
<dbReference type="Gene3D" id="3.90.25.10">
    <property type="entry name" value="UDP-galactose 4-epimerase, domain 1"/>
    <property type="match status" value="1"/>
</dbReference>
<name>A0ABQ5N1G8_9CLOT</name>
<evidence type="ECO:0000256" key="6">
    <source>
        <dbReference type="ARBA" id="ARBA00023027"/>
    </source>
</evidence>
<proteinExistence type="inferred from homology"/>
<keyword evidence="7 8" id="KW-0456">Lyase</keyword>
<comment type="cofactor">
    <cofactor evidence="2 8">
        <name>NAD(+)</name>
        <dbReference type="ChEBI" id="CHEBI:57540"/>
    </cofactor>
</comment>
<evidence type="ECO:0000256" key="1">
    <source>
        <dbReference type="ARBA" id="ARBA00001539"/>
    </source>
</evidence>
<comment type="similarity">
    <text evidence="3 8">Belongs to the NAD(P)-dependent epimerase/dehydratase family. dTDP-glucose dehydratase subfamily.</text>
</comment>
<evidence type="ECO:0000256" key="8">
    <source>
        <dbReference type="RuleBase" id="RU004473"/>
    </source>
</evidence>
<dbReference type="CDD" id="cd05246">
    <property type="entry name" value="dTDP_GD_SDR_e"/>
    <property type="match status" value="1"/>
</dbReference>
<dbReference type="Proteomes" id="UP001208567">
    <property type="component" value="Unassembled WGS sequence"/>
</dbReference>
<evidence type="ECO:0000256" key="7">
    <source>
        <dbReference type="ARBA" id="ARBA00023239"/>
    </source>
</evidence>
<keyword evidence="11" id="KW-1185">Reference proteome</keyword>
<evidence type="ECO:0000256" key="2">
    <source>
        <dbReference type="ARBA" id="ARBA00001911"/>
    </source>
</evidence>
<dbReference type="Pfam" id="PF16363">
    <property type="entry name" value="GDP_Man_Dehyd"/>
    <property type="match status" value="1"/>
</dbReference>
<comment type="caution">
    <text evidence="10">The sequence shown here is derived from an EMBL/GenBank/DDBJ whole genome shotgun (WGS) entry which is preliminary data.</text>
</comment>
<evidence type="ECO:0000313" key="11">
    <source>
        <dbReference type="Proteomes" id="UP001208567"/>
    </source>
</evidence>
<dbReference type="InterPro" id="IPR005888">
    <property type="entry name" value="dTDP_Gluc_deHydtase"/>
</dbReference>
<dbReference type="NCBIfam" id="TIGR01181">
    <property type="entry name" value="dTDP_gluc_dehyt"/>
    <property type="match status" value="1"/>
</dbReference>
<dbReference type="SUPFAM" id="SSF51735">
    <property type="entry name" value="NAD(P)-binding Rossmann-fold domains"/>
    <property type="match status" value="1"/>
</dbReference>
<dbReference type="Gene3D" id="3.40.50.720">
    <property type="entry name" value="NAD(P)-binding Rossmann-like Domain"/>
    <property type="match status" value="1"/>
</dbReference>
<dbReference type="PANTHER" id="PTHR43000">
    <property type="entry name" value="DTDP-D-GLUCOSE 4,6-DEHYDRATASE-RELATED"/>
    <property type="match status" value="1"/>
</dbReference>
<keyword evidence="6" id="KW-0520">NAD</keyword>
<evidence type="ECO:0000256" key="4">
    <source>
        <dbReference type="ARBA" id="ARBA00011990"/>
    </source>
</evidence>
<evidence type="ECO:0000259" key="9">
    <source>
        <dbReference type="Pfam" id="PF16363"/>
    </source>
</evidence>
<sequence length="357" mass="41202">MKTYLVTGGAGFIGSNFIMYMLKKYQDIKIINFDKLTYAGNLENLKEIQQDERYIFIQGDTCDKKLVEDVFQKYEINFVVNFAAETHVDRSITCPEVFAETNVIGTLNLLNCAKESWQTRDGFKDGVKFLHVSTDEVYGSLGNSGYFIETTPLDPRSPYSASKASSDLMVKAFNDTYNMPINITRCSNNYGPYQFPEKLIPLLINNCIKHKSLPVYGDGLNIRDWLYVEDHCKAIDLVIKKGKAGEIYNIGGHNEKTNIDIVKTVIKYLNENFDSNINESLISYVKDRKGHDRRYAIDPAKIKKELGWYPETCFEDGIKKTIKWYLDNEQWIDTITAGEYKNYYEKMYENKIQNKSI</sequence>
<evidence type="ECO:0000313" key="10">
    <source>
        <dbReference type="EMBL" id="GLC29026.1"/>
    </source>
</evidence>
<dbReference type="InterPro" id="IPR016040">
    <property type="entry name" value="NAD(P)-bd_dom"/>
</dbReference>
<protein>
    <recommendedName>
        <fullName evidence="5 8">dTDP-glucose 4,6-dehydratase</fullName>
        <ecNumber evidence="4 8">4.2.1.46</ecNumber>
    </recommendedName>
</protein>
<feature type="domain" description="NAD(P)-binding" evidence="9">
    <location>
        <begin position="5"/>
        <end position="321"/>
    </location>
</feature>
<evidence type="ECO:0000256" key="3">
    <source>
        <dbReference type="ARBA" id="ARBA00008178"/>
    </source>
</evidence>
<organism evidence="10 11">
    <name type="scientific">Clostridium omnivorum</name>
    <dbReference type="NCBI Taxonomy" id="1604902"/>
    <lineage>
        <taxon>Bacteria</taxon>
        <taxon>Bacillati</taxon>
        <taxon>Bacillota</taxon>
        <taxon>Clostridia</taxon>
        <taxon>Eubacteriales</taxon>
        <taxon>Clostridiaceae</taxon>
        <taxon>Clostridium</taxon>
    </lineage>
</organism>
<dbReference type="EC" id="4.2.1.46" evidence="4 8"/>
<gene>
    <name evidence="10" type="primary">spsJ_1</name>
    <name evidence="10" type="ORF">bsdE14_04360</name>
</gene>
<dbReference type="InterPro" id="IPR036291">
    <property type="entry name" value="NAD(P)-bd_dom_sf"/>
</dbReference>
<comment type="catalytic activity">
    <reaction evidence="1 8">
        <text>dTDP-alpha-D-glucose = dTDP-4-dehydro-6-deoxy-alpha-D-glucose + H2O</text>
        <dbReference type="Rhea" id="RHEA:17221"/>
        <dbReference type="ChEBI" id="CHEBI:15377"/>
        <dbReference type="ChEBI" id="CHEBI:57477"/>
        <dbReference type="ChEBI" id="CHEBI:57649"/>
        <dbReference type="EC" id="4.2.1.46"/>
    </reaction>
</comment>
<dbReference type="RefSeq" id="WP_264848305.1">
    <property type="nucleotide sequence ID" value="NZ_BRXR01000001.1"/>
</dbReference>
<dbReference type="EMBL" id="BRXR01000001">
    <property type="protein sequence ID" value="GLC29026.1"/>
    <property type="molecule type" value="Genomic_DNA"/>
</dbReference>